<organism evidence="1">
    <name type="scientific">marine sediment metagenome</name>
    <dbReference type="NCBI Taxonomy" id="412755"/>
    <lineage>
        <taxon>unclassified sequences</taxon>
        <taxon>metagenomes</taxon>
        <taxon>ecological metagenomes</taxon>
    </lineage>
</organism>
<reference evidence="1" key="1">
    <citation type="journal article" date="2014" name="Front. Microbiol.">
        <title>High frequency of phylogenetically diverse reductive dehalogenase-homologous genes in deep subseafloor sedimentary metagenomes.</title>
        <authorList>
            <person name="Kawai M."/>
            <person name="Futagami T."/>
            <person name="Toyoda A."/>
            <person name="Takaki Y."/>
            <person name="Nishi S."/>
            <person name="Hori S."/>
            <person name="Arai W."/>
            <person name="Tsubouchi T."/>
            <person name="Morono Y."/>
            <person name="Uchiyama I."/>
            <person name="Ito T."/>
            <person name="Fujiyama A."/>
            <person name="Inagaki F."/>
            <person name="Takami H."/>
        </authorList>
    </citation>
    <scope>NUCLEOTIDE SEQUENCE</scope>
    <source>
        <strain evidence="1">Expedition CK06-06</strain>
    </source>
</reference>
<dbReference type="AlphaFoldDB" id="X1Q7K1"/>
<protein>
    <submittedName>
        <fullName evidence="1">Uncharacterized protein</fullName>
    </submittedName>
</protein>
<gene>
    <name evidence="1" type="ORF">S06H3_52625</name>
</gene>
<comment type="caution">
    <text evidence="1">The sequence shown here is derived from an EMBL/GenBank/DDBJ whole genome shotgun (WGS) entry which is preliminary data.</text>
</comment>
<evidence type="ECO:0000313" key="1">
    <source>
        <dbReference type="EMBL" id="GAI50751.1"/>
    </source>
</evidence>
<name>X1Q7K1_9ZZZZ</name>
<sequence length="165" mass="19162">MLSGCFFSEQTLIISPDGTTDIKIEFWFEEGQAGDQGSIGIQKLLYLFPELQSYEMTKGEKDIEYSTYLVYAFKKDNVDINKNEYIDFTKRDDGSYLLLIRIPKIIEEEKDENDKMLTITVTMPAEIDMANTMRYSENTVEWELRTNDFTRNITLKAFTVPPQSS</sequence>
<accession>X1Q7K1</accession>
<dbReference type="EMBL" id="BARV01033482">
    <property type="protein sequence ID" value="GAI50751.1"/>
    <property type="molecule type" value="Genomic_DNA"/>
</dbReference>
<proteinExistence type="predicted"/>